<reference evidence="1" key="1">
    <citation type="submission" date="2023-03" db="EMBL/GenBank/DDBJ databases">
        <title>Massive genome expansion in bonnet fungi (Mycena s.s.) driven by repeated elements and novel gene families across ecological guilds.</title>
        <authorList>
            <consortium name="Lawrence Berkeley National Laboratory"/>
            <person name="Harder C.B."/>
            <person name="Miyauchi S."/>
            <person name="Viragh M."/>
            <person name="Kuo A."/>
            <person name="Thoen E."/>
            <person name="Andreopoulos B."/>
            <person name="Lu D."/>
            <person name="Skrede I."/>
            <person name="Drula E."/>
            <person name="Henrissat B."/>
            <person name="Morin E."/>
            <person name="Kohler A."/>
            <person name="Barry K."/>
            <person name="LaButti K."/>
            <person name="Morin E."/>
            <person name="Salamov A."/>
            <person name="Lipzen A."/>
            <person name="Mereny Z."/>
            <person name="Hegedus B."/>
            <person name="Baldrian P."/>
            <person name="Stursova M."/>
            <person name="Weitz H."/>
            <person name="Taylor A."/>
            <person name="Grigoriev I.V."/>
            <person name="Nagy L.G."/>
            <person name="Martin F."/>
            <person name="Kauserud H."/>
        </authorList>
    </citation>
    <scope>NUCLEOTIDE SEQUENCE</scope>
    <source>
        <strain evidence="1">9284</strain>
    </source>
</reference>
<name>A0AAD7BZN7_9AGAR</name>
<dbReference type="EMBL" id="JARKIF010000007">
    <property type="protein sequence ID" value="KAJ7634914.1"/>
    <property type="molecule type" value="Genomic_DNA"/>
</dbReference>
<gene>
    <name evidence="1" type="ORF">FB45DRAFT_477370</name>
</gene>
<evidence type="ECO:0008006" key="3">
    <source>
        <dbReference type="Google" id="ProtNLM"/>
    </source>
</evidence>
<accession>A0AAD7BZN7</accession>
<sequence length="454" mass="51435">MMSLIRAFRKLGLPKSNDDPPCEGPSSADQVLKPTLPPEIWHTILGFVIRHNGRKSIALEDPFLPPYTTESSPLDDIPTQLDRSSVPLVCHLWRSIAAHIIPEYLRIRSIPQLGAIVRKLEDDPSLGECVQRIDFQIAEPLTTPVCRTLIPRLLRRTPSLMIYVNQNGSDFRPETRTPPEVIKALAESCGPSLKRLEWSNAGEAPAWCDLADLCQHAPNLRTLRLSWIFSYEQPLVGEKPNLPCLETLSLGLIPDPIDNIVDIPITWSPLLDCLTSNPHALPSLRRFDIEIFPADARFFKVHGAKIRTLRTTNWSRPPKLPATLPLLSNLDTLVLAQSTEYVTFPRSHPTLRRICIAPFMEEHVSVPRRLFNPAVLRPLDSVLLSIDGTKLPALEEVRLRNIGILTHIVDEPAWLLRWYRRWSLRNVKFLDMHGRSFGDIKDPDHDVLLNSVRG</sequence>
<dbReference type="Gene3D" id="3.80.10.10">
    <property type="entry name" value="Ribonuclease Inhibitor"/>
    <property type="match status" value="1"/>
</dbReference>
<comment type="caution">
    <text evidence="1">The sequence shown here is derived from an EMBL/GenBank/DDBJ whole genome shotgun (WGS) entry which is preliminary data.</text>
</comment>
<dbReference type="SUPFAM" id="SSF52047">
    <property type="entry name" value="RNI-like"/>
    <property type="match status" value="1"/>
</dbReference>
<dbReference type="InterPro" id="IPR032675">
    <property type="entry name" value="LRR_dom_sf"/>
</dbReference>
<evidence type="ECO:0000313" key="1">
    <source>
        <dbReference type="EMBL" id="KAJ7634914.1"/>
    </source>
</evidence>
<protein>
    <recommendedName>
        <fullName evidence="3">F-box domain-containing protein</fullName>
    </recommendedName>
</protein>
<dbReference type="Proteomes" id="UP001221142">
    <property type="component" value="Unassembled WGS sequence"/>
</dbReference>
<proteinExistence type="predicted"/>
<keyword evidence="2" id="KW-1185">Reference proteome</keyword>
<evidence type="ECO:0000313" key="2">
    <source>
        <dbReference type="Proteomes" id="UP001221142"/>
    </source>
</evidence>
<organism evidence="1 2">
    <name type="scientific">Roridomyces roridus</name>
    <dbReference type="NCBI Taxonomy" id="1738132"/>
    <lineage>
        <taxon>Eukaryota</taxon>
        <taxon>Fungi</taxon>
        <taxon>Dikarya</taxon>
        <taxon>Basidiomycota</taxon>
        <taxon>Agaricomycotina</taxon>
        <taxon>Agaricomycetes</taxon>
        <taxon>Agaricomycetidae</taxon>
        <taxon>Agaricales</taxon>
        <taxon>Marasmiineae</taxon>
        <taxon>Mycenaceae</taxon>
        <taxon>Roridomyces</taxon>
    </lineage>
</organism>
<dbReference type="AlphaFoldDB" id="A0AAD7BZN7"/>